<dbReference type="InterPro" id="IPR045851">
    <property type="entry name" value="AMP-bd_C_sf"/>
</dbReference>
<dbReference type="Gene3D" id="3.40.50.12780">
    <property type="entry name" value="N-terminal domain of ligase-like"/>
    <property type="match status" value="1"/>
</dbReference>
<dbReference type="CDD" id="cd19545">
    <property type="entry name" value="FUM14_C_NRPS-like"/>
    <property type="match status" value="2"/>
</dbReference>
<dbReference type="FunFam" id="3.30.300.30:FF:000015">
    <property type="entry name" value="Nonribosomal peptide synthase SidD"/>
    <property type="match status" value="2"/>
</dbReference>
<dbReference type="InterPro" id="IPR042099">
    <property type="entry name" value="ANL_N_sf"/>
</dbReference>
<dbReference type="FunFam" id="3.30.559.30:FF:000003">
    <property type="entry name" value="Nonribosomal peptide synthase SidD"/>
    <property type="match status" value="1"/>
</dbReference>
<dbReference type="PROSITE" id="PS00455">
    <property type="entry name" value="AMP_BINDING"/>
    <property type="match status" value="2"/>
</dbReference>
<dbReference type="Pfam" id="PF00668">
    <property type="entry name" value="Condensation"/>
    <property type="match status" value="3"/>
</dbReference>
<evidence type="ECO:0000313" key="6">
    <source>
        <dbReference type="EMBL" id="KEQ86796.1"/>
    </source>
</evidence>
<dbReference type="GO" id="GO:0005737">
    <property type="term" value="C:cytoplasm"/>
    <property type="evidence" value="ECO:0007669"/>
    <property type="project" value="TreeGrafter"/>
</dbReference>
<dbReference type="GO" id="GO:0016874">
    <property type="term" value="F:ligase activity"/>
    <property type="evidence" value="ECO:0007669"/>
    <property type="project" value="UniProtKB-KW"/>
</dbReference>
<dbReference type="PANTHER" id="PTHR45527:SF3">
    <property type="entry name" value="SIDEROPHORE SYNTHETASE (EUROFUNG)"/>
    <property type="match status" value="1"/>
</dbReference>
<dbReference type="InterPro" id="IPR006162">
    <property type="entry name" value="Ppantetheine_attach_site"/>
</dbReference>
<dbReference type="Pfam" id="PF00501">
    <property type="entry name" value="AMP-binding"/>
    <property type="match status" value="2"/>
</dbReference>
<dbReference type="HOGENOM" id="CLU_000022_60_4_1"/>
<dbReference type="Gene3D" id="1.10.1200.10">
    <property type="entry name" value="ACP-like"/>
    <property type="match status" value="3"/>
</dbReference>
<evidence type="ECO:0000256" key="1">
    <source>
        <dbReference type="ARBA" id="ARBA00022450"/>
    </source>
</evidence>
<sequence>MTEQFWKSAFADFETTSYPSIPIDYHAKPQRRISHEIRDLDYALATTVYVSWALLLAQYTNANDIVFGVCLSKHESPTHRILPMRIKLDWKSDVVSWMKDVARQETFLQTLEDDIDLHAFPDIKHDHSVIRLLCVSRPHQTCRLSLQFDDEIVEARQAHRMLFQLENLIQQFRRPEPQTRIIDIDPLCKEDKVTLWAWNKLQPRENSTTIPEFFSSQASQFPNRVAVHAWDGKLTYAELEQQSSQLARVLLARGLANTGRIVPVCFDKTMWTTITILAISKTGSLFCLLDPYQPPARLSCIIAELQATIVLARPETTKLAQSLYHEVVIVDNQLLHCQHSLSDRLQLLPGLLPDNGLYVVFTSGSTGTPKGAVISHANLSSAVAHQACVLGFSNSRTFDSSSYSFDAYVCNTFHTILTGGTLCVPLENDRINRLQSVLQDMDVELVQLTPSVSCLLNPEALPCLHTLILTGEKISRTVLEPWLATKRVRVINAYGPSECTIMCAANTNITSMGDATSVGFGLGATLWIADVNKVTRLAPVGAVGELLIEGPIVGQGYLGDKRKTQESLVSVPEGFLSGESLAPVGPLFRTRDLACYNVDGSISFIGRADTQIKINGQRVEVGEVEYHLGRYLPADLQSIVEALQWPSGRKQLIAFLFDSGSRWKPKELRKLAIGSADVLSDRLPKYMIPSAFFPLSSIPMTATGKIDRKAIRAMALQHPDRLLDVNNGLYSGSDRKSKTTMTKEQKILHRLWVLIMNLESVELADNFFSRGGDSLAAMRLVSALRSEGYEMLTVADIFSQPRLLDLASLLEKSHNIPKDVHDNTVAPFHLLHEDDETVEQIRRKAADLCRCQVHEVEDIYPCSPIQEEMITLSARDPINFVTRIPIKLPSDIDTQKLYRAWDTVATSIPILRTRIVDLKLQDDSVSRLLQVVLSLPVSITEHFGGEVSMGLGDSLFRVGIVNDGCRSSPGSRPSSLVFIMHHSIYDGWFLNDLGEELMREYVGQPRGGIGPYRNFIQYISSYDREAASQYWRRNLRSIRTRQFPRTPGPHYRPCASTVLERPVIHMDWSGEHGMTPNTILQAAWAMVLSKHSGADDVVFGATLLGRQAPLKGIERVGGPTLATVPVRIAFDWESSSPLELLQSVQAQSSEMIQFMHLGIKNIRQLSFDAEQACHFSTFLVVQPKQDISDTNFFGLGTGKDDIEAFNSYSLMLECSLTADGLVLRASFDEKVIGIADTTTLLSEMERVTTSLSMPEKYQVLLDISILTDSERRSIVNSKIEGQRAQIRETEVLVQSCLPQTISAFIDLVDSPVIGDRLVAFVDAQNLSSTQYLELLAELDGEMMNHLPLHMLPSAFLMVESISHSEDPERTRSSLHQLALQAAKNDFVLRSTLVSHSQSDQPSTESGIILQQLWSSVLDVDRNACGNNTSFIALGGDSLAAMRLVAAARTTGYTLTVAEIFQKPLLVDMAARMRSHIESPEMLPAFTLLDQSVDKQYLARVCNVDPSAIEDAYPCSPLQEAMMAGTMRWAWKFVTVGVTNLSEEIDVERLKRAWEKVSSMTPILRTRIVEHAGTGLLQVVVKAPVQWSTYRKIEDIPDTPMGVNDPLLRFALIGVPKTDSRFILRTTIHHAIYDRWSASLVLEAVESVYRQQMAVPKSIPYKVFINHLMKDIDLDQANQFWTAYLSNLDAPQYPRLPDPKYKPHQTGDVVFGSVLMGRHTSLPGIDRVAGPTLATVPMRVKVRWDSSKHEFLDGIQSQTTKMIPFEHHGIDKIRRLSPEAQQACEFQSLLVVQPLDDTSRGSPAFSLQLDGDDSTESDAHAIVMEVSLLDAAEGVATSLSFDGAVLNQAQAQSMLTQFEHVLRHICDRSSDTSTIGDLDLLDHNQRCQIWARNETVPQAIDSCLGDIVADSARKHAAAPAIHAWDGSVNYSQFYGLAERLAYQLIHVYGVKPGKTVFVCFYKSVWAPVAMLATTLAGYTTVLLDPLQPIERLHNIVRQAGPGPVLVPPSAMTKIDTLGPLIVVSEKTIMALPTYTNDKWKPCINSDDALYIIFTSGSTGAPKGVIITHGNGCSAFMHQSRVFGLHPTSRVLDLASYSFDVVWEQFWMVFCTGACLCIPSDDDRKDNIAGMIRDFEINYLDTTPSLARTIDPSSVPTLRHVVLGGEPVDVDDVTRWGDVEVRNAYGPSECTVTSTIARYREDFTAIINIGRPCGLNAWVISRVQPSELCPIGAVGELFLEGPLVGNGYLNNETKTKASFLQDPPWLPEQIAQQGSRRKGRFYRTGDLVSCDHQGILRYLGRIDTQVKIRGQRVELEEIELHARRFMGAAVSVAAAVSEIKVSSHRVQTLTLFLCSAGSTESRLPIDVQRQLSKHLARHLPPYMVPSKYFTVSSLPKTASGKLDRKSLHELGAQSRFAASQESRSIIAPTTEYGNLLRHLWSQILCTPEEKISEDDSFLDLGGDSLAAIRLVGVARQQGIPLSVVMIFKYPQLGMLAEHVTGSKNCIVESRPDSSLSPKRSFHLPDVSDVARILSVAAREITSILPVTDFQQYAVACAYGTPRTEWNYFEVDFGSNVDHYKLKNACTELLQHMGIFRTLFLPYHDRYVQVRVDTLDSQVSMVDVDQNLDRECEAICLQDLSEPICPRTPFSKFFIVRSCMQDTTKLILRMSHAHYDGFSLARLADCIGALYNKRPLPVTTSISSYIETALHHSDESYTHWRTVLQYSAPPLRLSDDMPSAAKKQKARFYVQDIISDLFPARGITTAALFLAAWGMALSKVTRATDIVYGRAASGRALTSSDVLHENVMGPCLNLVPTRLRLHGLQTASDILQSVQRQLTASIPHETVGFSEIVRNCTDWPVQTSFESVLYFQRLESPRCQVGDKYVELQPIHLDRADSLEPPRVNIVPRGKGVFVLELSFHE</sequence>
<evidence type="ECO:0000256" key="2">
    <source>
        <dbReference type="ARBA" id="ARBA00022553"/>
    </source>
</evidence>
<dbReference type="Gene3D" id="3.40.50.980">
    <property type="match status" value="2"/>
</dbReference>
<dbReference type="PROSITE" id="PS00012">
    <property type="entry name" value="PHOSPHOPANTETHEINE"/>
    <property type="match status" value="1"/>
</dbReference>
<dbReference type="InterPro" id="IPR009081">
    <property type="entry name" value="PP-bd_ACP"/>
</dbReference>
<dbReference type="InterPro" id="IPR023213">
    <property type="entry name" value="CAT-like_dom_sf"/>
</dbReference>
<dbReference type="InterPro" id="IPR020845">
    <property type="entry name" value="AMP-binding_CS"/>
</dbReference>
<dbReference type="Gene3D" id="3.30.300.30">
    <property type="match status" value="3"/>
</dbReference>
<feature type="domain" description="Carrier" evidence="5">
    <location>
        <begin position="1400"/>
        <end position="1476"/>
    </location>
</feature>
<dbReference type="STRING" id="1043002.A0A074YIS3"/>
<evidence type="ECO:0000256" key="4">
    <source>
        <dbReference type="ARBA" id="ARBA00029454"/>
    </source>
</evidence>
<name>A0A074YIS3_AURPU</name>
<keyword evidence="3" id="KW-0436">Ligase</keyword>
<dbReference type="GO" id="GO:0044550">
    <property type="term" value="P:secondary metabolite biosynthetic process"/>
    <property type="evidence" value="ECO:0007669"/>
    <property type="project" value="TreeGrafter"/>
</dbReference>
<protein>
    <submittedName>
        <fullName evidence="6">Nonribosomal peptide synthase 11</fullName>
    </submittedName>
</protein>
<evidence type="ECO:0000259" key="5">
    <source>
        <dbReference type="PROSITE" id="PS50075"/>
    </source>
</evidence>
<dbReference type="OrthoDB" id="416786at2759"/>
<comment type="similarity">
    <text evidence="4">Belongs to the NRP synthetase family.</text>
</comment>
<keyword evidence="7" id="KW-1185">Reference proteome</keyword>
<dbReference type="GeneID" id="40751327"/>
<dbReference type="InterPro" id="IPR020806">
    <property type="entry name" value="PKS_PP-bd"/>
</dbReference>
<dbReference type="SMART" id="SM01294">
    <property type="entry name" value="PKS_PP_betabranch"/>
    <property type="match status" value="1"/>
</dbReference>
<feature type="domain" description="Carrier" evidence="5">
    <location>
        <begin position="739"/>
        <end position="814"/>
    </location>
</feature>
<gene>
    <name evidence="6" type="ORF">M438DRAFT_388642</name>
</gene>
<dbReference type="InterPro" id="IPR000873">
    <property type="entry name" value="AMP-dep_synth/lig_dom"/>
</dbReference>
<dbReference type="GO" id="GO:0031177">
    <property type="term" value="F:phosphopantetheine binding"/>
    <property type="evidence" value="ECO:0007669"/>
    <property type="project" value="InterPro"/>
</dbReference>
<dbReference type="Gene3D" id="3.30.559.10">
    <property type="entry name" value="Chloramphenicol acetyltransferase-like domain"/>
    <property type="match status" value="3"/>
</dbReference>
<keyword evidence="2" id="KW-0597">Phosphoprotein</keyword>
<dbReference type="Gene3D" id="2.30.38.10">
    <property type="entry name" value="Luciferase, Domain 3"/>
    <property type="match status" value="1"/>
</dbReference>
<dbReference type="Pfam" id="PF00550">
    <property type="entry name" value="PP-binding"/>
    <property type="match status" value="3"/>
</dbReference>
<dbReference type="PROSITE" id="PS50075">
    <property type="entry name" value="CARRIER"/>
    <property type="match status" value="3"/>
</dbReference>
<dbReference type="GO" id="GO:0043041">
    <property type="term" value="P:amino acid activation for nonribosomal peptide biosynthetic process"/>
    <property type="evidence" value="ECO:0007669"/>
    <property type="project" value="TreeGrafter"/>
</dbReference>
<dbReference type="InterPro" id="IPR025110">
    <property type="entry name" value="AMP-bd_C"/>
</dbReference>
<evidence type="ECO:0000313" key="7">
    <source>
        <dbReference type="Proteomes" id="UP000030706"/>
    </source>
</evidence>
<dbReference type="EMBL" id="KL584977">
    <property type="protein sequence ID" value="KEQ86796.1"/>
    <property type="molecule type" value="Genomic_DNA"/>
</dbReference>
<dbReference type="RefSeq" id="XP_029762983.1">
    <property type="nucleotide sequence ID" value="XM_029909021.1"/>
</dbReference>
<organism evidence="6 7">
    <name type="scientific">Aureobasidium pullulans EXF-150</name>
    <dbReference type="NCBI Taxonomy" id="1043002"/>
    <lineage>
        <taxon>Eukaryota</taxon>
        <taxon>Fungi</taxon>
        <taxon>Dikarya</taxon>
        <taxon>Ascomycota</taxon>
        <taxon>Pezizomycotina</taxon>
        <taxon>Dothideomycetes</taxon>
        <taxon>Dothideomycetidae</taxon>
        <taxon>Dothideales</taxon>
        <taxon>Saccotheciaceae</taxon>
        <taxon>Aureobasidium</taxon>
    </lineage>
</organism>
<reference evidence="6 7" key="1">
    <citation type="journal article" date="2014" name="BMC Genomics">
        <title>Genome sequencing of four Aureobasidium pullulans varieties: biotechnological potential, stress tolerance, and description of new species.</title>
        <authorList>
            <person name="Gostin Ar C."/>
            <person name="Ohm R.A."/>
            <person name="Kogej T."/>
            <person name="Sonjak S."/>
            <person name="Turk M."/>
            <person name="Zajc J."/>
            <person name="Zalar P."/>
            <person name="Grube M."/>
            <person name="Sun H."/>
            <person name="Han J."/>
            <person name="Sharma A."/>
            <person name="Chiniquy J."/>
            <person name="Ngan C.Y."/>
            <person name="Lipzen A."/>
            <person name="Barry K."/>
            <person name="Grigoriev I.V."/>
            <person name="Gunde-Cimerman N."/>
        </authorList>
    </citation>
    <scope>NUCLEOTIDE SEQUENCE [LARGE SCALE GENOMIC DNA]</scope>
    <source>
        <strain evidence="6 7">EXF-150</strain>
    </source>
</reference>
<dbReference type="CDD" id="cd05918">
    <property type="entry name" value="A_NRPS_SidN3_like"/>
    <property type="match status" value="2"/>
</dbReference>
<accession>A0A074YIS3</accession>
<dbReference type="InterPro" id="IPR036736">
    <property type="entry name" value="ACP-like_sf"/>
</dbReference>
<proteinExistence type="inferred from homology"/>
<dbReference type="InterPro" id="IPR001242">
    <property type="entry name" value="Condensation_dom"/>
</dbReference>
<dbReference type="Proteomes" id="UP000030706">
    <property type="component" value="Unassembled WGS sequence"/>
</dbReference>
<evidence type="ECO:0000256" key="3">
    <source>
        <dbReference type="ARBA" id="ARBA00022598"/>
    </source>
</evidence>
<dbReference type="NCBIfam" id="TIGR01733">
    <property type="entry name" value="AA-adenyl-dom"/>
    <property type="match status" value="1"/>
</dbReference>
<dbReference type="SUPFAM" id="SSF47336">
    <property type="entry name" value="ACP-like"/>
    <property type="match status" value="3"/>
</dbReference>
<dbReference type="SUPFAM" id="SSF52777">
    <property type="entry name" value="CoA-dependent acyltransferases"/>
    <property type="match status" value="7"/>
</dbReference>
<dbReference type="SUPFAM" id="SSF56801">
    <property type="entry name" value="Acetyl-CoA synthetase-like"/>
    <property type="match status" value="2"/>
</dbReference>
<dbReference type="Pfam" id="PF13193">
    <property type="entry name" value="AMP-binding_C"/>
    <property type="match status" value="1"/>
</dbReference>
<feature type="domain" description="Carrier" evidence="5">
    <location>
        <begin position="2425"/>
        <end position="2501"/>
    </location>
</feature>
<keyword evidence="1" id="KW-0596">Phosphopantetheine</keyword>
<dbReference type="SMART" id="SM00823">
    <property type="entry name" value="PKS_PP"/>
    <property type="match status" value="3"/>
</dbReference>
<dbReference type="InterPro" id="IPR010071">
    <property type="entry name" value="AA_adenyl_dom"/>
</dbReference>
<dbReference type="PANTHER" id="PTHR45527">
    <property type="entry name" value="NONRIBOSOMAL PEPTIDE SYNTHETASE"/>
    <property type="match status" value="1"/>
</dbReference>
<dbReference type="Gene3D" id="3.30.559.30">
    <property type="entry name" value="Nonribosomal peptide synthetase, condensation domain"/>
    <property type="match status" value="4"/>
</dbReference>